<comment type="catalytic activity">
    <reaction evidence="2 11">
        <text>Hydrolysis of terminal, non-reducing alpha-D-galactose residues in alpha-D-galactosides, including galactose oligosaccharides, galactomannans and galactolipids.</text>
        <dbReference type="EC" id="3.2.1.22"/>
    </reaction>
</comment>
<dbReference type="Gene3D" id="3.20.20.80">
    <property type="entry name" value="Glycosidases"/>
    <property type="match status" value="1"/>
</dbReference>
<dbReference type="FunFam" id="3.20.20.70:FF:000197">
    <property type="entry name" value="Alpha-galactosidase"/>
    <property type="match status" value="1"/>
</dbReference>
<evidence type="ECO:0000256" key="6">
    <source>
        <dbReference type="ARBA" id="ARBA00022801"/>
    </source>
</evidence>
<dbReference type="SUPFAM" id="SSF51445">
    <property type="entry name" value="(Trans)glycosidases"/>
    <property type="match status" value="2"/>
</dbReference>
<dbReference type="Proteomes" id="UP000002668">
    <property type="component" value="Genome"/>
</dbReference>
<dbReference type="Pfam" id="PF00703">
    <property type="entry name" value="Glyco_hydro_2"/>
    <property type="match status" value="1"/>
</dbReference>
<dbReference type="Pfam" id="PF17801">
    <property type="entry name" value="Melibiase_C"/>
    <property type="match status" value="1"/>
</dbReference>
<dbReference type="InterPro" id="IPR050887">
    <property type="entry name" value="Beta-mannosidase_GH2"/>
</dbReference>
<evidence type="ECO:0000313" key="17">
    <source>
        <dbReference type="EMBL" id="CBX98985.1"/>
    </source>
</evidence>
<feature type="signal peptide" evidence="12">
    <location>
        <begin position="1"/>
        <end position="18"/>
    </location>
</feature>
<dbReference type="InterPro" id="IPR054593">
    <property type="entry name" value="Beta-mannosidase-like_N2"/>
</dbReference>
<dbReference type="GO" id="GO:0004567">
    <property type="term" value="F:beta-mannosidase activity"/>
    <property type="evidence" value="ECO:0007669"/>
    <property type="project" value="UniProtKB-EC"/>
</dbReference>
<dbReference type="OrthoDB" id="2866996at2759"/>
<dbReference type="FunFam" id="2.60.120.260:FF:000118">
    <property type="entry name" value="Beta-mannosidase B"/>
    <property type="match status" value="1"/>
</dbReference>
<dbReference type="OMA" id="YFRHTTV"/>
<dbReference type="FunFam" id="3.20.20.80:FF:000050">
    <property type="entry name" value="Beta-mannosidase B"/>
    <property type="match status" value="1"/>
</dbReference>
<evidence type="ECO:0000256" key="11">
    <source>
        <dbReference type="RuleBase" id="RU361168"/>
    </source>
</evidence>
<dbReference type="GO" id="GO:0004557">
    <property type="term" value="F:alpha-galactosidase activity"/>
    <property type="evidence" value="ECO:0007669"/>
    <property type="project" value="UniProtKB-EC"/>
</dbReference>
<organism evidence="17 18">
    <name type="scientific">Leptosphaeria maculans (strain JN3 / isolate v23.1.3 / race Av1-4-5-6-7-8)</name>
    <name type="common">Blackleg fungus</name>
    <name type="synonym">Phoma lingam</name>
    <dbReference type="NCBI Taxonomy" id="985895"/>
    <lineage>
        <taxon>Eukaryota</taxon>
        <taxon>Fungi</taxon>
        <taxon>Dikarya</taxon>
        <taxon>Ascomycota</taxon>
        <taxon>Pezizomycotina</taxon>
        <taxon>Dothideomycetes</taxon>
        <taxon>Pleosporomycetidae</taxon>
        <taxon>Pleosporales</taxon>
        <taxon>Pleosporineae</taxon>
        <taxon>Leptosphaeriaceae</taxon>
        <taxon>Plenodomus</taxon>
        <taxon>Plenodomus lingam/Leptosphaeria maculans species complex</taxon>
    </lineage>
</organism>
<evidence type="ECO:0000313" key="18">
    <source>
        <dbReference type="Proteomes" id="UP000002668"/>
    </source>
</evidence>
<dbReference type="GO" id="GO:0005576">
    <property type="term" value="C:extracellular region"/>
    <property type="evidence" value="ECO:0007669"/>
    <property type="project" value="UniProtKB-SubCell"/>
</dbReference>
<evidence type="ECO:0000256" key="12">
    <source>
        <dbReference type="SAM" id="SignalP"/>
    </source>
</evidence>
<keyword evidence="9" id="KW-0624">Polysaccharide degradation</keyword>
<evidence type="ECO:0000256" key="10">
    <source>
        <dbReference type="ARBA" id="ARBA00038429"/>
    </source>
</evidence>
<gene>
    <name evidence="17" type="ORF">LEMA_P082240.1</name>
</gene>
<accession>E5A5U0</accession>
<keyword evidence="18" id="KW-1185">Reference proteome</keyword>
<dbReference type="EC" id="3.2.1.22" evidence="11"/>
<keyword evidence="5 12" id="KW-0732">Signal</keyword>
<evidence type="ECO:0000256" key="4">
    <source>
        <dbReference type="ARBA" id="ARBA00009743"/>
    </source>
</evidence>
<dbReference type="CAZy" id="GH27">
    <property type="family name" value="Glycoside Hydrolase Family 27"/>
</dbReference>
<feature type="domain" description="Beta-mannosidase-like galactose-binding" evidence="16">
    <location>
        <begin position="626"/>
        <end position="801"/>
    </location>
</feature>
<keyword evidence="11" id="KW-1015">Disulfide bond</keyword>
<dbReference type="Gene3D" id="2.60.40.1180">
    <property type="entry name" value="Golgi alpha-mannosidase II"/>
    <property type="match status" value="1"/>
</dbReference>
<dbReference type="eggNOG" id="KOG2366">
    <property type="taxonomic scope" value="Eukaryota"/>
</dbReference>
<proteinExistence type="inferred from homology"/>
<keyword evidence="7" id="KW-0119">Carbohydrate metabolism</keyword>
<feature type="domain" description="Mannosidase Ig/CBM-like" evidence="14">
    <location>
        <begin position="1323"/>
        <end position="1425"/>
    </location>
</feature>
<dbReference type="Gene3D" id="3.20.20.70">
    <property type="entry name" value="Aldolase class I"/>
    <property type="match status" value="1"/>
</dbReference>
<evidence type="ECO:0000259" key="16">
    <source>
        <dbReference type="Pfam" id="PF22666"/>
    </source>
</evidence>
<dbReference type="CDD" id="cd04081">
    <property type="entry name" value="CBM35_galactosidase-like"/>
    <property type="match status" value="1"/>
</dbReference>
<dbReference type="PRINTS" id="PR00740">
    <property type="entry name" value="GLHYDRLASE27"/>
</dbReference>
<evidence type="ECO:0000256" key="8">
    <source>
        <dbReference type="ARBA" id="ARBA00023295"/>
    </source>
</evidence>
<dbReference type="InterPro" id="IPR013780">
    <property type="entry name" value="Glyco_hydro_b"/>
</dbReference>
<sequence>MSQALVVVLASIALQAAAKTVRSPTPPMGWNSYNTWGCSVSEEKIKQSSEGIVRLGLDKVGYDSVTVDCGWPARDRDEQGRLQWNATLFPSGGKALGDYLHGMGLAFGLYSGAGYLQCGSTDLPASLGYEKLDAESFAEWGGDSLKYDNCYSTSNTTMVDSSSEESQSPARFQHMAAELEAVQRDIRYYICQWGIGTDVGKWSAEIGNTWRISNDIYNAWRSIWRITNQVVPYFRHTTVGAFADMDMMIIGLNALSAEEERFHFGMWAINKSPLIIGAALDESRMSKTSLDIMMNKEVISINQDALAKSAQLVRRYSEEEWDVWLGDLSDSRKVLGIANWRNDTQSVKVDLKSLGIASATARDVWAAKELGAVAGVRNIELAGHELRLWILSDIVAAEALKSASYNAASNATTSGGARAVQCATGACLPTGSKVGDITSASSVTFSNVLSGSEGKALLGVDFINYDYAFTTAWELGDNIRNMTIAVNGGAAKRWAFPLSGGNWEESGRLNVEVDGFTVGSNNTVIFAGFRSGLGPDLVGTNIIQHSLTARDDESFGHVVDILETLHASPPCPKRVIPSDPHGVSNSNDVFTHDFHPVCCPYYQSLSITMEGHQSAPFTSTYLETDWAFKQGDLTSSNEYAEANNLPTEIHRDLLKHGRIADPFVDLNEHSVRWVGDETWTYRTTFAAPPDHSLPNVTTMLKFEGLDTFATVHLNGEEILVSDNMFIEHRVDVSAKLKQEANVLEIIFESARKKGLELVGKHENLHRYIVHQTEISRGPVRKAQYHWGWDWGPILMTCGPWKPICLETYTTRLSDLWVNYELSGDLKSTAVKLSVQHDGPVEKLLVGILDTTTKEVIRKKLVEVNSQSASGQVEHTFNIDNLNLWWPLGYGSQHLYEVQVQAMGVSTSGDDIPYHSITQKLGFRKVELVQKPDGHGISFYFRINNIEIFCAGSCWIPADSFLTRITAQDYRDWVELTASGNQIMLRVWGGGIYEADALYNAADELGILIWQDFAFACANYPTHPSYLSSIILEATQAVRRLRHHPSLVIWAGNNEDYQIREKYNLTYDGDDHDPQSWLDTDFPARYIYEYLLPNLTRSESPQIPYHPSSPFGNGTSTVVTVDPTIGDIHQWNIWHGTMSPYQHLPDLGGRFVSEFGMESYPQLSSLRPYITDPDQQHPGSLVMDARNKAINHERRLLAYVAENFRLAYDLQTFAHLTQIMQADAMSWAYRGWRRQWGSGAPGSRQCGGVLVWQLNDCWPTISWAVVDYLGVPKPAFYAIKRAMAPVTVGVQRNFRSASVRPAVDGWQRETGHVDVLGLWERVEYAVWVADDGRGGEGEGEVEVRWIAVGSGRECCPGKKVGVRIVGNGVTEVMRDVIRTSAGDGGTEVEVGAGYEGFKCPFVIHVSLSINGKPIATDISWPEPIKYLSFPDRGISVRSSDDQSRVYVSAARPVKGFVFAERKGVRLSDNGFDVVPGVVVEVSVEGCRADELAWRYVNM</sequence>
<dbReference type="PANTHER" id="PTHR43730:SF1">
    <property type="entry name" value="BETA-MANNOSIDASE"/>
    <property type="match status" value="1"/>
</dbReference>
<evidence type="ECO:0000256" key="3">
    <source>
        <dbReference type="ARBA" id="ARBA00004740"/>
    </source>
</evidence>
<name>E5A5U0_LEPMJ</name>
<dbReference type="InterPro" id="IPR013785">
    <property type="entry name" value="Aldolase_TIM"/>
</dbReference>
<dbReference type="InterPro" id="IPR002241">
    <property type="entry name" value="Glyco_hydro_27"/>
</dbReference>
<dbReference type="EMBL" id="FP929135">
    <property type="protein sequence ID" value="CBX98985.1"/>
    <property type="molecule type" value="Genomic_DNA"/>
</dbReference>
<dbReference type="InterPro" id="IPR008979">
    <property type="entry name" value="Galactose-bd-like_sf"/>
</dbReference>
<evidence type="ECO:0000259" key="13">
    <source>
        <dbReference type="Pfam" id="PF00703"/>
    </source>
</evidence>
<dbReference type="Pfam" id="PF22666">
    <property type="entry name" value="Glyco_hydro_2_N2"/>
    <property type="match status" value="1"/>
</dbReference>
<dbReference type="InterPro" id="IPR041233">
    <property type="entry name" value="Melibiase_C"/>
</dbReference>
<dbReference type="STRING" id="985895.E5A5U0"/>
<comment type="catalytic activity">
    <reaction evidence="1">
        <text>Hydrolysis of terminal, non-reducing beta-D-mannose residues in beta-D-mannosides.</text>
        <dbReference type="EC" id="3.2.1.25"/>
    </reaction>
</comment>
<feature type="domain" description="Glycoside hydrolase family 2 immunoglobulin-like beta-sandwich" evidence="13">
    <location>
        <begin position="810"/>
        <end position="923"/>
    </location>
</feature>
<dbReference type="SUPFAM" id="SSF49303">
    <property type="entry name" value="beta-Galactosidase/glucuronidase domain"/>
    <property type="match status" value="2"/>
</dbReference>
<dbReference type="CAZy" id="GH2">
    <property type="family name" value="Glycoside Hydrolase Family 2"/>
</dbReference>
<feature type="domain" description="Alpha galactosidase C-terminal" evidence="15">
    <location>
        <begin position="319"/>
        <end position="390"/>
    </location>
</feature>
<dbReference type="InParanoid" id="E5A5U0"/>
<dbReference type="InterPro" id="IPR006102">
    <property type="entry name" value="Ig-like_GH2"/>
</dbReference>
<evidence type="ECO:0000256" key="7">
    <source>
        <dbReference type="ARBA" id="ARBA00023277"/>
    </source>
</evidence>
<dbReference type="CDD" id="cd14792">
    <property type="entry name" value="GH27"/>
    <property type="match status" value="1"/>
</dbReference>
<dbReference type="Pfam" id="PF17786">
    <property type="entry name" value="Mannosidase_ig"/>
    <property type="match status" value="1"/>
</dbReference>
<dbReference type="InterPro" id="IPR013783">
    <property type="entry name" value="Ig-like_fold"/>
</dbReference>
<dbReference type="SUPFAM" id="SSF51011">
    <property type="entry name" value="Glycosyl hydrolase domain"/>
    <property type="match status" value="1"/>
</dbReference>
<evidence type="ECO:0000256" key="1">
    <source>
        <dbReference type="ARBA" id="ARBA00000829"/>
    </source>
</evidence>
<evidence type="ECO:0000259" key="14">
    <source>
        <dbReference type="Pfam" id="PF17786"/>
    </source>
</evidence>
<dbReference type="GeneID" id="13288902"/>
<dbReference type="eggNOG" id="KOG2230">
    <property type="taxonomic scope" value="Eukaryota"/>
</dbReference>
<dbReference type="InterPro" id="IPR017853">
    <property type="entry name" value="GH"/>
</dbReference>
<comment type="similarity">
    <text evidence="10">Belongs to the glycosyl hydrolase 2 family. Beta-mannosidase B subfamily.</text>
</comment>
<dbReference type="InterPro" id="IPR036156">
    <property type="entry name" value="Beta-gal/glucu_dom_sf"/>
</dbReference>
<dbReference type="SUPFAM" id="SSF49785">
    <property type="entry name" value="Galactose-binding domain-like"/>
    <property type="match status" value="1"/>
</dbReference>
<evidence type="ECO:0000256" key="2">
    <source>
        <dbReference type="ARBA" id="ARBA00001255"/>
    </source>
</evidence>
<protein>
    <recommendedName>
        <fullName evidence="11">Alpha-galactosidase</fullName>
        <ecNumber evidence="11">3.2.1.22</ecNumber>
    </recommendedName>
    <alternativeName>
        <fullName evidence="11">Melibiase</fullName>
    </alternativeName>
</protein>
<dbReference type="Pfam" id="PF16499">
    <property type="entry name" value="Melibiase_2"/>
    <property type="match status" value="1"/>
</dbReference>
<dbReference type="GO" id="GO:0006516">
    <property type="term" value="P:glycoprotein catabolic process"/>
    <property type="evidence" value="ECO:0007669"/>
    <property type="project" value="TreeGrafter"/>
</dbReference>
<comment type="similarity">
    <text evidence="4 11">Belongs to the glycosyl hydrolase 27 family.</text>
</comment>
<dbReference type="Gene3D" id="2.60.40.10">
    <property type="entry name" value="Immunoglobulins"/>
    <property type="match status" value="1"/>
</dbReference>
<dbReference type="InterPro" id="IPR041447">
    <property type="entry name" value="Mannosidase_ig"/>
</dbReference>
<evidence type="ECO:0000259" key="15">
    <source>
        <dbReference type="Pfam" id="PF17801"/>
    </source>
</evidence>
<dbReference type="GO" id="GO:0000272">
    <property type="term" value="P:polysaccharide catabolic process"/>
    <property type="evidence" value="ECO:0007669"/>
    <property type="project" value="UniProtKB-KW"/>
</dbReference>
<dbReference type="PANTHER" id="PTHR43730">
    <property type="entry name" value="BETA-MANNOSIDASE"/>
    <property type="match status" value="1"/>
</dbReference>
<keyword evidence="6 11" id="KW-0378">Hydrolase</keyword>
<evidence type="ECO:0000256" key="9">
    <source>
        <dbReference type="ARBA" id="ARBA00023326"/>
    </source>
</evidence>
<dbReference type="VEuPathDB" id="FungiDB:LEMA_P082240.1"/>
<dbReference type="CAZy" id="CBM35">
    <property type="family name" value="Carbohydrate-Binding Module Family 35"/>
</dbReference>
<evidence type="ECO:0000256" key="5">
    <source>
        <dbReference type="ARBA" id="ARBA00022729"/>
    </source>
</evidence>
<reference evidence="18" key="1">
    <citation type="journal article" date="2011" name="Nat. Commun.">
        <title>Effector diversification within compartments of the Leptosphaeria maculans genome affected by Repeat-Induced Point mutations.</title>
        <authorList>
            <person name="Rouxel T."/>
            <person name="Grandaubert J."/>
            <person name="Hane J.K."/>
            <person name="Hoede C."/>
            <person name="van de Wouw A.P."/>
            <person name="Couloux A."/>
            <person name="Dominguez V."/>
            <person name="Anthouard V."/>
            <person name="Bally P."/>
            <person name="Bourras S."/>
            <person name="Cozijnsen A.J."/>
            <person name="Ciuffetti L.M."/>
            <person name="Degrave A."/>
            <person name="Dilmaghani A."/>
            <person name="Duret L."/>
            <person name="Fudal I."/>
            <person name="Goodwin S.B."/>
            <person name="Gout L."/>
            <person name="Glaser N."/>
            <person name="Linglin J."/>
            <person name="Kema G.H.J."/>
            <person name="Lapalu N."/>
            <person name="Lawrence C.B."/>
            <person name="May K."/>
            <person name="Meyer M."/>
            <person name="Ollivier B."/>
            <person name="Poulain J."/>
            <person name="Schoch C.L."/>
            <person name="Simon A."/>
            <person name="Spatafora J.W."/>
            <person name="Stachowiak A."/>
            <person name="Turgeon B.G."/>
            <person name="Tyler B.M."/>
            <person name="Vincent D."/>
            <person name="Weissenbach J."/>
            <person name="Amselem J."/>
            <person name="Quesneville H."/>
            <person name="Oliver R.P."/>
            <person name="Wincker P."/>
            <person name="Balesdent M.-H."/>
            <person name="Howlett B.J."/>
        </authorList>
    </citation>
    <scope>NUCLEOTIDE SEQUENCE [LARGE SCALE GENOMIC DNA]</scope>
    <source>
        <strain evidence="18">JN3 / isolate v23.1.3 / race Av1-4-5-6-7-8</strain>
    </source>
</reference>
<feature type="chain" id="PRO_5003195039" description="Alpha-galactosidase" evidence="12">
    <location>
        <begin position="19"/>
        <end position="1497"/>
    </location>
</feature>
<dbReference type="Gene3D" id="2.60.120.260">
    <property type="entry name" value="Galactose-binding domain-like"/>
    <property type="match status" value="2"/>
</dbReference>
<comment type="pathway">
    <text evidence="3">Glycan metabolism; N-glycan degradation.</text>
</comment>
<keyword evidence="8 11" id="KW-0326">Glycosidase</keyword>
<dbReference type="HOGENOM" id="CLU_252080_0_0_1"/>